<gene>
    <name evidence="1" type="ORF">EZV76_10565</name>
</gene>
<dbReference type="OrthoDB" id="572089at2"/>
<name>A0A4S8RLK5_9FLAO</name>
<protein>
    <submittedName>
        <fullName evidence="1">Uncharacterized protein</fullName>
    </submittedName>
</protein>
<evidence type="ECO:0000313" key="2">
    <source>
        <dbReference type="Proteomes" id="UP000310406"/>
    </source>
</evidence>
<organism evidence="1 2">
    <name type="scientific">Flagellimonas alvinocaridis</name>
    <dbReference type="NCBI Taxonomy" id="2530200"/>
    <lineage>
        <taxon>Bacteria</taxon>
        <taxon>Pseudomonadati</taxon>
        <taxon>Bacteroidota</taxon>
        <taxon>Flavobacteriia</taxon>
        <taxon>Flavobacteriales</taxon>
        <taxon>Flavobacteriaceae</taxon>
        <taxon>Flagellimonas</taxon>
    </lineage>
</organism>
<evidence type="ECO:0000313" key="1">
    <source>
        <dbReference type="EMBL" id="THV59368.1"/>
    </source>
</evidence>
<dbReference type="Proteomes" id="UP000310406">
    <property type="component" value="Unassembled WGS sequence"/>
</dbReference>
<sequence length="238" mass="26169">MFRTIILGIAVCGFIHDSIAQESNYDTDDFAIQSVQISHDPDLGVLVWEVMVKGQAGNTVPVPNGQLDGAPVLGYVFPTSLKSTDVGFGNTDGIVALALTSHPDFDDTPLWDENNDANYTNDGIVWHPHWVILTEDKRVPGGLSVKQFKKADETVVLPPTNPGMPMYMDSPGYPVITKRQTIKVVVPKYRMNNRTDFKYDGVAAFMKVNTSIDNKPMLGVYQVFSVASGDLSLPYSVR</sequence>
<proteinExistence type="predicted"/>
<accession>A0A4S8RLK5</accession>
<dbReference type="AlphaFoldDB" id="A0A4S8RLK5"/>
<reference evidence="1 2" key="1">
    <citation type="submission" date="2019-03" db="EMBL/GenBank/DDBJ databases">
        <title>Muricauda SCR12 sp.nov, a marine bacterium isolated from Pacific Ocean:the Okinawa trough.</title>
        <authorList>
            <person name="Liu L."/>
        </authorList>
    </citation>
    <scope>NUCLEOTIDE SEQUENCE [LARGE SCALE GENOMIC DNA]</scope>
    <source>
        <strain evidence="1 2">SCR12</strain>
    </source>
</reference>
<dbReference type="EMBL" id="SNTZ01000004">
    <property type="protein sequence ID" value="THV59368.1"/>
    <property type="molecule type" value="Genomic_DNA"/>
</dbReference>
<keyword evidence="2" id="KW-1185">Reference proteome</keyword>
<comment type="caution">
    <text evidence="1">The sequence shown here is derived from an EMBL/GenBank/DDBJ whole genome shotgun (WGS) entry which is preliminary data.</text>
</comment>